<dbReference type="RefSeq" id="WP_055451638.1">
    <property type="nucleotide sequence ID" value="NZ_CYHF01000012.1"/>
</dbReference>
<keyword evidence="5 8" id="KW-0812">Transmembrane</keyword>
<dbReference type="GO" id="GO:0055085">
    <property type="term" value="P:transmembrane transport"/>
    <property type="evidence" value="ECO:0007669"/>
    <property type="project" value="InterPro"/>
</dbReference>
<dbReference type="InterPro" id="IPR004776">
    <property type="entry name" value="Mem_transp_PIN-like"/>
</dbReference>
<gene>
    <name evidence="9" type="ORF">Ga0061069_11231</name>
</gene>
<proteinExistence type="inferred from homology"/>
<evidence type="ECO:0000256" key="4">
    <source>
        <dbReference type="ARBA" id="ARBA00022475"/>
    </source>
</evidence>
<evidence type="ECO:0000256" key="8">
    <source>
        <dbReference type="SAM" id="Phobius"/>
    </source>
</evidence>
<keyword evidence="10" id="KW-1185">Reference proteome</keyword>
<protein>
    <submittedName>
        <fullName evidence="9">Predicted permease</fullName>
    </submittedName>
</protein>
<dbReference type="EMBL" id="CYHF01000012">
    <property type="protein sequence ID" value="CUB00226.1"/>
    <property type="molecule type" value="Genomic_DNA"/>
</dbReference>
<evidence type="ECO:0000256" key="7">
    <source>
        <dbReference type="ARBA" id="ARBA00023136"/>
    </source>
</evidence>
<evidence type="ECO:0000256" key="1">
    <source>
        <dbReference type="ARBA" id="ARBA00004651"/>
    </source>
</evidence>
<dbReference type="Pfam" id="PF03547">
    <property type="entry name" value="Mem_trans"/>
    <property type="match status" value="1"/>
</dbReference>
<evidence type="ECO:0000313" key="10">
    <source>
        <dbReference type="Proteomes" id="UP000183649"/>
    </source>
</evidence>
<dbReference type="InterPro" id="IPR038770">
    <property type="entry name" value="Na+/solute_symporter_sf"/>
</dbReference>
<feature type="transmembrane region" description="Helical" evidence="8">
    <location>
        <begin position="119"/>
        <end position="144"/>
    </location>
</feature>
<organism evidence="9 10">
    <name type="scientific">Thiomonas bhubaneswarensis</name>
    <dbReference type="NCBI Taxonomy" id="339866"/>
    <lineage>
        <taxon>Bacteria</taxon>
        <taxon>Pseudomonadati</taxon>
        <taxon>Pseudomonadota</taxon>
        <taxon>Betaproteobacteria</taxon>
        <taxon>Burkholderiales</taxon>
        <taxon>Thiomonas</taxon>
    </lineage>
</organism>
<evidence type="ECO:0000256" key="2">
    <source>
        <dbReference type="ARBA" id="ARBA00010145"/>
    </source>
</evidence>
<dbReference type="OrthoDB" id="9805563at2"/>
<dbReference type="AlphaFoldDB" id="A0A0K6IAT9"/>
<feature type="transmembrane region" description="Helical" evidence="8">
    <location>
        <begin position="93"/>
        <end position="113"/>
    </location>
</feature>
<evidence type="ECO:0000313" key="9">
    <source>
        <dbReference type="EMBL" id="CUB00226.1"/>
    </source>
</evidence>
<feature type="transmembrane region" description="Helical" evidence="8">
    <location>
        <begin position="246"/>
        <end position="265"/>
    </location>
</feature>
<name>A0A0K6IAT9_9BURK</name>
<evidence type="ECO:0000256" key="5">
    <source>
        <dbReference type="ARBA" id="ARBA00022692"/>
    </source>
</evidence>
<evidence type="ECO:0000256" key="3">
    <source>
        <dbReference type="ARBA" id="ARBA00022448"/>
    </source>
</evidence>
<comment type="similarity">
    <text evidence="2">Belongs to the auxin efflux carrier (TC 2.A.69) family.</text>
</comment>
<dbReference type="PANTHER" id="PTHR36838:SF4">
    <property type="entry name" value="AUXIN EFFLUX CARRIER FAMILY PROTEIN"/>
    <property type="match status" value="1"/>
</dbReference>
<evidence type="ECO:0000256" key="6">
    <source>
        <dbReference type="ARBA" id="ARBA00022989"/>
    </source>
</evidence>
<keyword evidence="7 8" id="KW-0472">Membrane</keyword>
<accession>A0A0K6IAT9</accession>
<feature type="transmembrane region" description="Helical" evidence="8">
    <location>
        <begin position="219"/>
        <end position="240"/>
    </location>
</feature>
<dbReference type="Proteomes" id="UP000183649">
    <property type="component" value="Unassembled WGS sequence"/>
</dbReference>
<dbReference type="Gene3D" id="1.20.1530.20">
    <property type="match status" value="1"/>
</dbReference>
<feature type="transmembrane region" description="Helical" evidence="8">
    <location>
        <begin position="6"/>
        <end position="26"/>
    </location>
</feature>
<keyword evidence="4" id="KW-1003">Cell membrane</keyword>
<reference evidence="10" key="1">
    <citation type="submission" date="2015-08" db="EMBL/GenBank/DDBJ databases">
        <authorList>
            <person name="Varghese N."/>
        </authorList>
    </citation>
    <scope>NUCLEOTIDE SEQUENCE [LARGE SCALE GENOMIC DNA]</scope>
    <source>
        <strain evidence="10">DSM 18181</strain>
    </source>
</reference>
<keyword evidence="3" id="KW-0813">Transport</keyword>
<dbReference type="STRING" id="339866.GCA_001418255_02817"/>
<feature type="transmembrane region" description="Helical" evidence="8">
    <location>
        <begin position="38"/>
        <end position="59"/>
    </location>
</feature>
<dbReference type="PANTHER" id="PTHR36838">
    <property type="entry name" value="AUXIN EFFLUX CARRIER FAMILY PROTEIN"/>
    <property type="match status" value="1"/>
</dbReference>
<comment type="subcellular location">
    <subcellularLocation>
        <location evidence="1">Cell membrane</location>
        <topology evidence="1">Multi-pass membrane protein</topology>
    </subcellularLocation>
</comment>
<feature type="transmembrane region" description="Helical" evidence="8">
    <location>
        <begin position="65"/>
        <end position="86"/>
    </location>
</feature>
<sequence length="299" mass="31701">MLHDALLLLPDFTLIALGLVLVRLPTLNRSVWDGVERLVYFVLFPALLFSTTSRGHASLSDTRDLVMAGAAMLLIGIALAYAAFWARKADRRCVASGVQTAFRFNSYIALAVADRVGGAPAVSLVAVLIAVGVPLCNLAAVWALAQHAQSNVWRELLRNPLLIATVAGLTVHALGWSLPEPVVPVLDRLGQASIALGLMTVGAGLQWRGLHRELPVGLWFLSIRHLLLPLVAMALAWGFALPPLQALVLVLFAAMPTASSAYVLAARMGGDGPYVAGLVSLSTVLGAVSVPLFLALMRP</sequence>
<feature type="transmembrane region" description="Helical" evidence="8">
    <location>
        <begin position="189"/>
        <end position="207"/>
    </location>
</feature>
<keyword evidence="6 8" id="KW-1133">Transmembrane helix</keyword>
<feature type="transmembrane region" description="Helical" evidence="8">
    <location>
        <begin position="156"/>
        <end position="177"/>
    </location>
</feature>
<feature type="transmembrane region" description="Helical" evidence="8">
    <location>
        <begin position="274"/>
        <end position="297"/>
    </location>
</feature>
<dbReference type="GO" id="GO:0005886">
    <property type="term" value="C:plasma membrane"/>
    <property type="evidence" value="ECO:0007669"/>
    <property type="project" value="UniProtKB-SubCell"/>
</dbReference>